<dbReference type="EMBL" id="LYOR01000006">
    <property type="protein sequence ID" value="OFV65858.1"/>
    <property type="molecule type" value="Genomic_DNA"/>
</dbReference>
<evidence type="ECO:0000313" key="3">
    <source>
        <dbReference type="Proteomes" id="UP000185779"/>
    </source>
</evidence>
<evidence type="ECO:0000313" key="2">
    <source>
        <dbReference type="EMBL" id="OFV65858.1"/>
    </source>
</evidence>
<comment type="caution">
    <text evidence="2">The sequence shown here is derived from an EMBL/GenBank/DDBJ whole genome shotgun (WGS) entry which is preliminary data.</text>
</comment>
<accession>A0A1F2P3X0</accession>
<dbReference type="STRING" id="1839936.SBU_001267"/>
<name>A0A1F2P3X0_9EURY</name>
<dbReference type="Proteomes" id="UP000185779">
    <property type="component" value="Unassembled WGS sequence"/>
</dbReference>
<evidence type="ECO:0000256" key="1">
    <source>
        <dbReference type="SAM" id="MobiDB-lite"/>
    </source>
</evidence>
<protein>
    <submittedName>
        <fullName evidence="2">Uncharacterized protein</fullName>
    </submittedName>
</protein>
<dbReference type="AlphaFoldDB" id="A0A1F2P3X0"/>
<keyword evidence="3" id="KW-1185">Reference proteome</keyword>
<feature type="compositionally biased region" description="Polar residues" evidence="1">
    <location>
        <begin position="1"/>
        <end position="17"/>
    </location>
</feature>
<feature type="region of interest" description="Disordered" evidence="1">
    <location>
        <begin position="1"/>
        <end position="29"/>
    </location>
</feature>
<proteinExistence type="predicted"/>
<organism evidence="2 3">
    <name type="scientific">Candidatus Syntropharchaeum butanivorans</name>
    <dbReference type="NCBI Taxonomy" id="1839936"/>
    <lineage>
        <taxon>Archaea</taxon>
        <taxon>Methanobacteriati</taxon>
        <taxon>Methanobacteriota</taxon>
        <taxon>Stenosarchaea group</taxon>
        <taxon>Methanomicrobia</taxon>
        <taxon>Methanosarcinales</taxon>
        <taxon>ANME-2 cluster</taxon>
        <taxon>Candidatus Syntropharchaeum</taxon>
    </lineage>
</organism>
<gene>
    <name evidence="2" type="ORF">SBU_001267</name>
</gene>
<reference evidence="2" key="1">
    <citation type="submission" date="2016-05" db="EMBL/GenBank/DDBJ databases">
        <title>Microbial consortia oxidize butane by reversing methanogenesis.</title>
        <authorList>
            <person name="Laso-Perez R."/>
            <person name="Richter M."/>
            <person name="Wegener G."/>
            <person name="Musat F."/>
        </authorList>
    </citation>
    <scope>NUCLEOTIDE SEQUENCE [LARGE SCALE GENOMIC DNA]</scope>
    <source>
        <strain evidence="2">BOX1</strain>
    </source>
</reference>
<sequence length="40" mass="4741">MHRSETSQPTSGDTISRSGRHSARSRIRDMVYRIIRKRRV</sequence>